<keyword evidence="4" id="KW-0862">Zinc</keyword>
<evidence type="ECO:0000256" key="2">
    <source>
        <dbReference type="ARBA" id="ARBA00022723"/>
    </source>
</evidence>
<evidence type="ECO:0000256" key="5">
    <source>
        <dbReference type="PROSITE-ProRule" id="PRU00449"/>
    </source>
</evidence>
<protein>
    <recommendedName>
        <fullName evidence="6">AN1-type domain-containing protein</fullName>
    </recommendedName>
</protein>
<dbReference type="InterPro" id="IPR035896">
    <property type="entry name" value="AN1-like_Znf"/>
</dbReference>
<evidence type="ECO:0000259" key="6">
    <source>
        <dbReference type="PROSITE" id="PS51039"/>
    </source>
</evidence>
<dbReference type="PROSITE" id="PS51039">
    <property type="entry name" value="ZF_AN1"/>
    <property type="match status" value="1"/>
</dbReference>
<keyword evidence="8" id="KW-1185">Reference proteome</keyword>
<dbReference type="InterPro" id="IPR000058">
    <property type="entry name" value="Znf_AN1"/>
</dbReference>
<dbReference type="PANTHER" id="PTHR10634">
    <property type="entry name" value="AN1-TYPE ZINC FINGER PROTEIN"/>
    <property type="match status" value="1"/>
</dbReference>
<dbReference type="PANTHER" id="PTHR10634:SF111">
    <property type="entry name" value="STRESS-ASSOCIATED PROTEIN 8"/>
    <property type="match status" value="1"/>
</dbReference>
<organism evidence="7 8">
    <name type="scientific">Solanum verrucosum</name>
    <dbReference type="NCBI Taxonomy" id="315347"/>
    <lineage>
        <taxon>Eukaryota</taxon>
        <taxon>Viridiplantae</taxon>
        <taxon>Streptophyta</taxon>
        <taxon>Embryophyta</taxon>
        <taxon>Tracheophyta</taxon>
        <taxon>Spermatophyta</taxon>
        <taxon>Magnoliopsida</taxon>
        <taxon>eudicotyledons</taxon>
        <taxon>Gunneridae</taxon>
        <taxon>Pentapetalae</taxon>
        <taxon>asterids</taxon>
        <taxon>lamiids</taxon>
        <taxon>Solanales</taxon>
        <taxon>Solanaceae</taxon>
        <taxon>Solanoideae</taxon>
        <taxon>Solaneae</taxon>
        <taxon>Solanum</taxon>
    </lineage>
</organism>
<dbReference type="InterPro" id="IPR050652">
    <property type="entry name" value="AN1_A20_ZnFinger"/>
</dbReference>
<evidence type="ECO:0000313" key="8">
    <source>
        <dbReference type="Proteomes" id="UP001234989"/>
    </source>
</evidence>
<evidence type="ECO:0000256" key="1">
    <source>
        <dbReference type="ARBA" id="ARBA00003732"/>
    </source>
</evidence>
<dbReference type="Pfam" id="PF01428">
    <property type="entry name" value="zf-AN1"/>
    <property type="match status" value="1"/>
</dbReference>
<keyword evidence="3 5" id="KW-0863">Zinc-finger</keyword>
<dbReference type="SMART" id="SM00154">
    <property type="entry name" value="ZnF_AN1"/>
    <property type="match status" value="1"/>
</dbReference>
<proteinExistence type="predicted"/>
<evidence type="ECO:0000256" key="3">
    <source>
        <dbReference type="ARBA" id="ARBA00022771"/>
    </source>
</evidence>
<dbReference type="AlphaFoldDB" id="A0AAF0Q9R1"/>
<gene>
    <name evidence="7" type="ORF">MTR67_011630</name>
</gene>
<feature type="domain" description="AN1-type" evidence="6">
    <location>
        <begin position="22"/>
        <end position="68"/>
    </location>
</feature>
<dbReference type="Gene3D" id="4.10.1110.10">
    <property type="entry name" value="AN1-like Zinc finger"/>
    <property type="match status" value="1"/>
</dbReference>
<dbReference type="GO" id="GO:0008270">
    <property type="term" value="F:zinc ion binding"/>
    <property type="evidence" value="ECO:0007669"/>
    <property type="project" value="UniProtKB-KW"/>
</dbReference>
<comment type="function">
    <text evidence="1">May be involved in environmental stress response.</text>
</comment>
<keyword evidence="2" id="KW-0479">Metal-binding</keyword>
<dbReference type="EMBL" id="CP133614">
    <property type="protein sequence ID" value="WMV18245.1"/>
    <property type="molecule type" value="Genomic_DNA"/>
</dbReference>
<sequence length="71" mass="8015">MIVEPIVLIPDLVEAAAAQVVMPQSNRCLICRKKIRLMGFKCRCGTIFCGTHRYPEVHACTFDFKSMGQKL</sequence>
<dbReference type="SUPFAM" id="SSF118310">
    <property type="entry name" value="AN1-like Zinc finger"/>
    <property type="match status" value="1"/>
</dbReference>
<name>A0AAF0Q9R1_SOLVR</name>
<accession>A0AAF0Q9R1</accession>
<evidence type="ECO:0000256" key="4">
    <source>
        <dbReference type="ARBA" id="ARBA00022833"/>
    </source>
</evidence>
<evidence type="ECO:0000313" key="7">
    <source>
        <dbReference type="EMBL" id="WMV18245.1"/>
    </source>
</evidence>
<reference evidence="7" key="1">
    <citation type="submission" date="2023-08" db="EMBL/GenBank/DDBJ databases">
        <title>A de novo genome assembly of Solanum verrucosum Schlechtendal, a Mexican diploid species geographically isolated from the other diploid A-genome species in potato relatives.</title>
        <authorList>
            <person name="Hosaka K."/>
        </authorList>
    </citation>
    <scope>NUCLEOTIDE SEQUENCE</scope>
    <source>
        <tissue evidence="7">Young leaves</tissue>
    </source>
</reference>
<dbReference type="Proteomes" id="UP001234989">
    <property type="component" value="Chromosome 3"/>
</dbReference>